<evidence type="ECO:0000256" key="13">
    <source>
        <dbReference type="SAM" id="Coils"/>
    </source>
</evidence>
<keyword evidence="11" id="KW-1208">Phospholipid metabolism</keyword>
<sequence length="347" mass="40829">MDIDNMEKDNGCSCTPTSDESSSNAYADLSSSDAPFFEGVTLLDLLQPTTLNLELRKKKDDTYKWVRKVYNDKKKSANINLSKEDLKEIKRFLHIKLDQVYLKVNETEKASSTEKLFFSFSVYMIFFIGYLIGHSPEYIHILYSVMFAILMPIRLLTYYKRDYGYFLADLCYYLSHEYKLERFSGSVKLQQWDIMYGILQTSLLYLIWQLGYHYFITIRKADKIKKGKVTSFEYLRKSMNTHKFVRFINSLPDPLPLVAFTLIQYGYQLITMSLCPLLYKHRHLCSAFVSFIFFYATYNGATYYIDYYGKKFQRQVSELQREIEAMQQDIEERDKSGLSKVATGIES</sequence>
<feature type="transmembrane region" description="Helical" evidence="15">
    <location>
        <begin position="140"/>
        <end position="159"/>
    </location>
</feature>
<keyword evidence="7 15" id="KW-1133">Transmembrane helix</keyword>
<evidence type="ECO:0000256" key="14">
    <source>
        <dbReference type="SAM" id="MobiDB-lite"/>
    </source>
</evidence>
<keyword evidence="12" id="KW-0012">Acyltransferase</keyword>
<keyword evidence="8" id="KW-0443">Lipid metabolism</keyword>
<evidence type="ECO:0000313" key="17">
    <source>
        <dbReference type="Proteomes" id="UP000189274"/>
    </source>
</evidence>
<evidence type="ECO:0000256" key="1">
    <source>
        <dbReference type="ARBA" id="ARBA00004141"/>
    </source>
</evidence>
<gene>
    <name evidence="16" type="ORF">BOH78_1610</name>
</gene>
<reference evidence="17" key="1">
    <citation type="journal article" date="2017" name="Genome Announc.">
        <title>Genome sequences of Cyberlindnera fabianii 65, Pichia kudriavzevii 129, and Saccharomyces cerevisiae 131 isolated from fermented masau fruits in Zimbabwe.</title>
        <authorList>
            <person name="van Rijswijck I.M.H."/>
            <person name="Derks M.F.L."/>
            <person name="Abee T."/>
            <person name="de Ridder D."/>
            <person name="Smid E.J."/>
        </authorList>
    </citation>
    <scope>NUCLEOTIDE SEQUENCE [LARGE SCALE GENOMIC DNA]</scope>
    <source>
        <strain evidence="17">129</strain>
    </source>
</reference>
<dbReference type="PANTHER" id="PTHR31201:SF1">
    <property type="entry name" value="GLYCEROPHOSPHOCHOLINE ACYLTRANSFERASE 1"/>
    <property type="match status" value="1"/>
</dbReference>
<evidence type="ECO:0000256" key="2">
    <source>
        <dbReference type="ARBA" id="ARBA00006675"/>
    </source>
</evidence>
<keyword evidence="6 15" id="KW-0812">Transmembrane</keyword>
<feature type="transmembrane region" description="Helical" evidence="15">
    <location>
        <begin position="287"/>
        <end position="305"/>
    </location>
</feature>
<dbReference type="GO" id="GO:0016746">
    <property type="term" value="F:acyltransferase activity"/>
    <property type="evidence" value="ECO:0007669"/>
    <property type="project" value="UniProtKB-KW"/>
</dbReference>
<evidence type="ECO:0000256" key="4">
    <source>
        <dbReference type="ARBA" id="ARBA00022516"/>
    </source>
</evidence>
<dbReference type="InterPro" id="IPR021261">
    <property type="entry name" value="GPCAT"/>
</dbReference>
<evidence type="ECO:0000256" key="9">
    <source>
        <dbReference type="ARBA" id="ARBA00023136"/>
    </source>
</evidence>
<dbReference type="Proteomes" id="UP000189274">
    <property type="component" value="Unassembled WGS sequence"/>
</dbReference>
<evidence type="ECO:0000256" key="12">
    <source>
        <dbReference type="ARBA" id="ARBA00023315"/>
    </source>
</evidence>
<comment type="subcellular location">
    <subcellularLocation>
        <location evidence="1">Membrane</location>
        <topology evidence="1">Multi-pass membrane protein</topology>
    </subcellularLocation>
</comment>
<dbReference type="EMBL" id="MQVM01000006">
    <property type="protein sequence ID" value="ONH75590.1"/>
    <property type="molecule type" value="Genomic_DNA"/>
</dbReference>
<dbReference type="PANTHER" id="PTHR31201">
    <property type="entry name" value="OS01G0585100 PROTEIN"/>
    <property type="match status" value="1"/>
</dbReference>
<keyword evidence="5" id="KW-0808">Transferase</keyword>
<dbReference type="AlphaFoldDB" id="A0A1V2LQ25"/>
<feature type="compositionally biased region" description="Basic and acidic residues" evidence="14">
    <location>
        <begin position="1"/>
        <end position="10"/>
    </location>
</feature>
<feature type="transmembrane region" description="Helical" evidence="15">
    <location>
        <begin position="116"/>
        <end position="133"/>
    </location>
</feature>
<proteinExistence type="inferred from homology"/>
<protein>
    <recommendedName>
        <fullName evidence="3">Glycerophosphocholine acyltransferase 1</fullName>
    </recommendedName>
</protein>
<evidence type="ECO:0000256" key="5">
    <source>
        <dbReference type="ARBA" id="ARBA00022679"/>
    </source>
</evidence>
<comment type="similarity">
    <text evidence="2">Belongs to the GPC1 family.</text>
</comment>
<feature type="region of interest" description="Disordered" evidence="14">
    <location>
        <begin position="1"/>
        <end position="26"/>
    </location>
</feature>
<evidence type="ECO:0000256" key="6">
    <source>
        <dbReference type="ARBA" id="ARBA00022692"/>
    </source>
</evidence>
<dbReference type="GO" id="GO:0016020">
    <property type="term" value="C:membrane"/>
    <property type="evidence" value="ECO:0007669"/>
    <property type="project" value="UniProtKB-SubCell"/>
</dbReference>
<organism evidence="16 17">
    <name type="scientific">Pichia kudriavzevii</name>
    <name type="common">Yeast</name>
    <name type="synonym">Issatchenkia orientalis</name>
    <dbReference type="NCBI Taxonomy" id="4909"/>
    <lineage>
        <taxon>Eukaryota</taxon>
        <taxon>Fungi</taxon>
        <taxon>Dikarya</taxon>
        <taxon>Ascomycota</taxon>
        <taxon>Saccharomycotina</taxon>
        <taxon>Pichiomycetes</taxon>
        <taxon>Pichiales</taxon>
        <taxon>Pichiaceae</taxon>
        <taxon>Pichia</taxon>
    </lineage>
</organism>
<keyword evidence="9 15" id="KW-0472">Membrane</keyword>
<evidence type="ECO:0000256" key="3">
    <source>
        <dbReference type="ARBA" id="ARBA00019082"/>
    </source>
</evidence>
<accession>A0A1V2LQ25</accession>
<comment type="caution">
    <text evidence="16">The sequence shown here is derived from an EMBL/GenBank/DDBJ whole genome shotgun (WGS) entry which is preliminary data.</text>
</comment>
<name>A0A1V2LQ25_PICKU</name>
<evidence type="ECO:0000256" key="11">
    <source>
        <dbReference type="ARBA" id="ARBA00023264"/>
    </source>
</evidence>
<keyword evidence="10" id="KW-0594">Phospholipid biosynthesis</keyword>
<dbReference type="VEuPathDB" id="FungiDB:C5L36_0C02250"/>
<feature type="coiled-coil region" evidence="13">
    <location>
        <begin position="309"/>
        <end position="336"/>
    </location>
</feature>
<dbReference type="Pfam" id="PF10998">
    <property type="entry name" value="DUF2838"/>
    <property type="match status" value="1"/>
</dbReference>
<evidence type="ECO:0000256" key="7">
    <source>
        <dbReference type="ARBA" id="ARBA00022989"/>
    </source>
</evidence>
<evidence type="ECO:0000256" key="10">
    <source>
        <dbReference type="ARBA" id="ARBA00023209"/>
    </source>
</evidence>
<keyword evidence="13" id="KW-0175">Coiled coil</keyword>
<evidence type="ECO:0000313" key="16">
    <source>
        <dbReference type="EMBL" id="ONH75590.1"/>
    </source>
</evidence>
<evidence type="ECO:0000256" key="8">
    <source>
        <dbReference type="ARBA" id="ARBA00023098"/>
    </source>
</evidence>
<feature type="transmembrane region" description="Helical" evidence="15">
    <location>
        <begin position="194"/>
        <end position="216"/>
    </location>
</feature>
<dbReference type="GO" id="GO:0006656">
    <property type="term" value="P:phosphatidylcholine biosynthetic process"/>
    <property type="evidence" value="ECO:0007669"/>
    <property type="project" value="TreeGrafter"/>
</dbReference>
<evidence type="ECO:0000256" key="15">
    <source>
        <dbReference type="SAM" id="Phobius"/>
    </source>
</evidence>
<keyword evidence="4" id="KW-0444">Lipid biosynthesis</keyword>